<feature type="signal peptide" evidence="3">
    <location>
        <begin position="1"/>
        <end position="22"/>
    </location>
</feature>
<evidence type="ECO:0008006" key="5">
    <source>
        <dbReference type="Google" id="ProtNLM"/>
    </source>
</evidence>
<name>A0A7S1P0J3_9ALVE</name>
<sequence length="429" mass="46543">MIMPTVLSVLILSLLHLYDTAAVRVAPPPVASRVHQTAAAAATKFRSYHQGQHGHLQADSMAAGQMQQMHHRQPQPDKESSKLEKAAEEPAGTIDYYYDRMFLGWKPPISPSGFMTALVLVVFIPLFLATMWAIKAGRDPADGHTPIPMSTLQKVFGVLLVLWAVVCFFHSADFTSALSLPSQAVTVLLVVFVLIFIFAIAMIYVNKADNREEEEVRRILIGTNARASQQQQQQPTSPFAAFNMVPSAAAAGGVGVSGAQSAREYRGWGGGDNPTNSNERAPSFQGDDMTTSHQTMNMPADDGNVTEGGHESLDIPNEPPQPYKSDEHGAALVPKSATTGGWRSVDQLQHHQQQQPQYHHPHHQQHHAGMPPVVRVQSSRVTSAAVVGPAVSSVCQSNSSQTTIQPNADVGGPQQRTQTQTQHGRSIRN</sequence>
<reference evidence="4" key="1">
    <citation type="submission" date="2021-01" db="EMBL/GenBank/DDBJ databases">
        <authorList>
            <person name="Corre E."/>
            <person name="Pelletier E."/>
            <person name="Niang G."/>
            <person name="Scheremetjew M."/>
            <person name="Finn R."/>
            <person name="Kale V."/>
            <person name="Holt S."/>
            <person name="Cochrane G."/>
            <person name="Meng A."/>
            <person name="Brown T."/>
            <person name="Cohen L."/>
        </authorList>
    </citation>
    <scope>NUCLEOTIDE SEQUENCE</scope>
    <source>
        <strain evidence="4">CCMP3346</strain>
    </source>
</reference>
<evidence type="ECO:0000256" key="2">
    <source>
        <dbReference type="SAM" id="Phobius"/>
    </source>
</evidence>
<feature type="transmembrane region" description="Helical" evidence="2">
    <location>
        <begin position="184"/>
        <end position="205"/>
    </location>
</feature>
<feature type="transmembrane region" description="Helical" evidence="2">
    <location>
        <begin position="155"/>
        <end position="172"/>
    </location>
</feature>
<organism evidence="4">
    <name type="scientific">Vitrella brassicaformis</name>
    <dbReference type="NCBI Taxonomy" id="1169539"/>
    <lineage>
        <taxon>Eukaryota</taxon>
        <taxon>Sar</taxon>
        <taxon>Alveolata</taxon>
        <taxon>Colpodellida</taxon>
        <taxon>Vitrellaceae</taxon>
        <taxon>Vitrella</taxon>
    </lineage>
</organism>
<proteinExistence type="predicted"/>
<dbReference type="Gene3D" id="1.20.1530.20">
    <property type="match status" value="1"/>
</dbReference>
<keyword evidence="3" id="KW-0732">Signal</keyword>
<dbReference type="EMBL" id="HBGB01013279">
    <property type="protein sequence ID" value="CAD9052594.1"/>
    <property type="molecule type" value="Transcribed_RNA"/>
</dbReference>
<evidence type="ECO:0000313" key="4">
    <source>
        <dbReference type="EMBL" id="CAD9052594.1"/>
    </source>
</evidence>
<feature type="region of interest" description="Disordered" evidence="1">
    <location>
        <begin position="347"/>
        <end position="369"/>
    </location>
</feature>
<evidence type="ECO:0000256" key="3">
    <source>
        <dbReference type="SAM" id="SignalP"/>
    </source>
</evidence>
<keyword evidence="2" id="KW-0812">Transmembrane</keyword>
<dbReference type="InterPro" id="IPR038770">
    <property type="entry name" value="Na+/solute_symporter_sf"/>
</dbReference>
<feature type="region of interest" description="Disordered" evidence="1">
    <location>
        <begin position="393"/>
        <end position="429"/>
    </location>
</feature>
<feature type="chain" id="PRO_5031319745" description="TRP C-terminal domain-containing protein" evidence="3">
    <location>
        <begin position="23"/>
        <end position="429"/>
    </location>
</feature>
<accession>A0A7S1P0J3</accession>
<feature type="region of interest" description="Disordered" evidence="1">
    <location>
        <begin position="56"/>
        <end position="85"/>
    </location>
</feature>
<keyword evidence="2" id="KW-0472">Membrane</keyword>
<protein>
    <recommendedName>
        <fullName evidence="5">TRP C-terminal domain-containing protein</fullName>
    </recommendedName>
</protein>
<feature type="transmembrane region" description="Helical" evidence="2">
    <location>
        <begin position="113"/>
        <end position="134"/>
    </location>
</feature>
<evidence type="ECO:0000256" key="1">
    <source>
        <dbReference type="SAM" id="MobiDB-lite"/>
    </source>
</evidence>
<gene>
    <name evidence="4" type="ORF">VBRA1451_LOCUS7656</name>
</gene>
<feature type="compositionally biased region" description="Basic and acidic residues" evidence="1">
    <location>
        <begin position="74"/>
        <end position="85"/>
    </location>
</feature>
<feature type="compositionally biased region" description="Polar residues" evidence="1">
    <location>
        <begin position="288"/>
        <end position="297"/>
    </location>
</feature>
<feature type="compositionally biased region" description="Polar residues" evidence="1">
    <location>
        <begin position="395"/>
        <end position="406"/>
    </location>
</feature>
<feature type="region of interest" description="Disordered" evidence="1">
    <location>
        <begin position="265"/>
        <end position="328"/>
    </location>
</feature>
<dbReference type="AlphaFoldDB" id="A0A7S1P0J3"/>
<keyword evidence="2" id="KW-1133">Transmembrane helix</keyword>